<dbReference type="OrthoDB" id="372823at2759"/>
<feature type="region of interest" description="Disordered" evidence="1">
    <location>
        <begin position="249"/>
        <end position="269"/>
    </location>
</feature>
<evidence type="ECO:0000256" key="2">
    <source>
        <dbReference type="SAM" id="SignalP"/>
    </source>
</evidence>
<protein>
    <submittedName>
        <fullName evidence="3">Uncharacterized protein</fullName>
    </submittedName>
</protein>
<feature type="chain" id="PRO_5004842587" evidence="2">
    <location>
        <begin position="20"/>
        <end position="425"/>
    </location>
</feature>
<dbReference type="EMBL" id="KI926126">
    <property type="protein sequence ID" value="ETW40072.1"/>
    <property type="molecule type" value="Genomic_DNA"/>
</dbReference>
<evidence type="ECO:0000313" key="3">
    <source>
        <dbReference type="EMBL" id="ETW40072.1"/>
    </source>
</evidence>
<feature type="region of interest" description="Disordered" evidence="1">
    <location>
        <begin position="31"/>
        <end position="161"/>
    </location>
</feature>
<dbReference type="Proteomes" id="UP000019114">
    <property type="component" value="Unassembled WGS sequence"/>
</dbReference>
<accession>W4I9J8</accession>
<name>W4I9J8_PLAFA</name>
<feature type="compositionally biased region" description="Low complexity" evidence="1">
    <location>
        <begin position="254"/>
        <end position="269"/>
    </location>
</feature>
<sequence length="425" mass="49648">MRSPLINRFFIIISFLVEGHPYNSYAEIKKRKTKKKKYIQNGRAGNNVEDNVDDNVEDNVGNNVDDNVEDNVGNNVDNNIDDNVGNNVDNVGNNVDDNVEDNVGNNVDNNIDDNVGNNVDDNVDNNVDDNVKNRLSPKNNEKSNPRHKKKNTSKSPICDGRKKDIEFHTLYESDEKNNMVSRRSSVESIGEEKDMKADVKKNDINYKVKLNTLMLQSYLHKSYDKVSNILKKTSQTFMKKSLSYETEKVDDKTGNNIQNNNNEKNETHGNINYDQDDFVQNFNKIFNNMIENPTNDLSEEEKKFFEQNSQCINKMLHENASCQKNKKEKILKKYKKKIIENKDISSLYDKFKELLDERTLLFKLIIYYKNINYNYKQHIDKIQHSYDILISENEQLNLNNITLKKHIDLFRKGDNIKRDDNEYVK</sequence>
<gene>
    <name evidence="3" type="ORF">PFNF135_06097</name>
</gene>
<evidence type="ECO:0000313" key="4">
    <source>
        <dbReference type="Proteomes" id="UP000019114"/>
    </source>
</evidence>
<evidence type="ECO:0000256" key="1">
    <source>
        <dbReference type="SAM" id="MobiDB-lite"/>
    </source>
</evidence>
<organism evidence="3 4">
    <name type="scientific">Plasmodium falciparum NF135/5.C10</name>
    <dbReference type="NCBI Taxonomy" id="1036726"/>
    <lineage>
        <taxon>Eukaryota</taxon>
        <taxon>Sar</taxon>
        <taxon>Alveolata</taxon>
        <taxon>Apicomplexa</taxon>
        <taxon>Aconoidasida</taxon>
        <taxon>Haemosporida</taxon>
        <taxon>Plasmodiidae</taxon>
        <taxon>Plasmodium</taxon>
        <taxon>Plasmodium (Laverania)</taxon>
    </lineage>
</organism>
<reference evidence="3 4" key="2">
    <citation type="submission" date="2013-02" db="EMBL/GenBank/DDBJ databases">
        <title>The Genome Sequence of Plasmodium falciparum NF135/5.C10.</title>
        <authorList>
            <consortium name="The Broad Institute Genome Sequencing Platform"/>
            <consortium name="The Broad Institute Genome Sequencing Center for Infectious Disease"/>
            <person name="Neafsey D."/>
            <person name="Cheeseman I."/>
            <person name="Volkman S."/>
            <person name="Adams J."/>
            <person name="Walker B."/>
            <person name="Young S.K."/>
            <person name="Zeng Q."/>
            <person name="Gargeya S."/>
            <person name="Fitzgerald M."/>
            <person name="Haas B."/>
            <person name="Abouelleil A."/>
            <person name="Alvarado L."/>
            <person name="Arachchi H.M."/>
            <person name="Berlin A.M."/>
            <person name="Chapman S.B."/>
            <person name="Dewar J."/>
            <person name="Goldberg J."/>
            <person name="Griggs A."/>
            <person name="Gujja S."/>
            <person name="Hansen M."/>
            <person name="Howarth C."/>
            <person name="Imamovic A."/>
            <person name="Larimer J."/>
            <person name="McCowan C."/>
            <person name="Murphy C."/>
            <person name="Neiman D."/>
            <person name="Pearson M."/>
            <person name="Priest M."/>
            <person name="Roberts A."/>
            <person name="Saif S."/>
            <person name="Shea T."/>
            <person name="Sisk P."/>
            <person name="Sykes S."/>
            <person name="Wortman J."/>
            <person name="Nusbaum C."/>
            <person name="Birren B."/>
        </authorList>
    </citation>
    <scope>NUCLEOTIDE SEQUENCE [LARGE SCALE GENOMIC DNA]</scope>
    <source>
        <strain evidence="3 4">NF135/5.C10</strain>
    </source>
</reference>
<keyword evidence="2" id="KW-0732">Signal</keyword>
<dbReference type="AlphaFoldDB" id="W4I9J8"/>
<proteinExistence type="predicted"/>
<reference evidence="3 4" key="1">
    <citation type="submission" date="2013-02" db="EMBL/GenBank/DDBJ databases">
        <title>The Genome Annotation of Plasmodium falciparum NF135/5.C10.</title>
        <authorList>
            <consortium name="The Broad Institute Genome Sequencing Platform"/>
            <consortium name="The Broad Institute Genome Sequencing Center for Infectious Disease"/>
            <person name="Neafsey D."/>
            <person name="Hoffman S."/>
            <person name="Volkman S."/>
            <person name="Rosenthal P."/>
            <person name="Walker B."/>
            <person name="Young S.K."/>
            <person name="Zeng Q."/>
            <person name="Gargeya S."/>
            <person name="Fitzgerald M."/>
            <person name="Haas B."/>
            <person name="Abouelleil A."/>
            <person name="Allen A.W."/>
            <person name="Alvarado L."/>
            <person name="Arachchi H.M."/>
            <person name="Berlin A.M."/>
            <person name="Chapman S.B."/>
            <person name="Gainer-Dewar J."/>
            <person name="Goldberg J."/>
            <person name="Griggs A."/>
            <person name="Gujja S."/>
            <person name="Hansen M."/>
            <person name="Howarth C."/>
            <person name="Imamovic A."/>
            <person name="Ireland A."/>
            <person name="Larimer J."/>
            <person name="McCowan C."/>
            <person name="Murphy C."/>
            <person name="Pearson M."/>
            <person name="Poon T.W."/>
            <person name="Priest M."/>
            <person name="Roberts A."/>
            <person name="Saif S."/>
            <person name="Shea T."/>
            <person name="Sisk P."/>
            <person name="Sykes S."/>
            <person name="Wortman J."/>
            <person name="Nusbaum C."/>
            <person name="Birren B."/>
        </authorList>
    </citation>
    <scope>NUCLEOTIDE SEQUENCE [LARGE SCALE GENOMIC DNA]</scope>
    <source>
        <strain evidence="3 4">NF135/5.C10</strain>
    </source>
</reference>
<feature type="signal peptide" evidence="2">
    <location>
        <begin position="1"/>
        <end position="19"/>
    </location>
</feature>
<feature type="compositionally biased region" description="Low complexity" evidence="1">
    <location>
        <begin position="58"/>
        <end position="120"/>
    </location>
</feature>